<gene>
    <name evidence="3" type="ORF">BHF72_1371</name>
</gene>
<keyword evidence="2" id="KW-0472">Membrane</keyword>
<evidence type="ECO:0000313" key="4">
    <source>
        <dbReference type="Proteomes" id="UP000095601"/>
    </source>
</evidence>
<name>A0A1E5UH16_9FLAO</name>
<dbReference type="STRING" id="237258.SAMN04489756_10939"/>
<keyword evidence="2" id="KW-0812">Transmembrane</keyword>
<accession>A0A1E5UH16</accession>
<sequence>MALVKYLFELVLATIIIFFVWNILKRIFFNQFYKNFPSLNPRNRENVSPKPAKPTKEQVKWDAETVEYEEVEEKNQR</sequence>
<dbReference type="PATRIC" id="fig|237258.4.peg.1325"/>
<evidence type="ECO:0000256" key="1">
    <source>
        <dbReference type="SAM" id="MobiDB-lite"/>
    </source>
</evidence>
<protein>
    <submittedName>
        <fullName evidence="3">AraC family transcriptional regulator</fullName>
    </submittedName>
</protein>
<proteinExistence type="predicted"/>
<feature type="transmembrane region" description="Helical" evidence="2">
    <location>
        <begin position="6"/>
        <end position="24"/>
    </location>
</feature>
<reference evidence="3 4" key="1">
    <citation type="submission" date="2016-09" db="EMBL/GenBank/DDBJ databases">
        <authorList>
            <person name="Capua I."/>
            <person name="De Benedictis P."/>
            <person name="Joannis T."/>
            <person name="Lombin L.H."/>
            <person name="Cattoli G."/>
        </authorList>
    </citation>
    <scope>NUCLEOTIDE SEQUENCE [LARGE SCALE GENOMIC DNA]</scope>
    <source>
        <strain evidence="3 4">NRS-1</strain>
    </source>
</reference>
<evidence type="ECO:0000256" key="2">
    <source>
        <dbReference type="SAM" id="Phobius"/>
    </source>
</evidence>
<dbReference type="Proteomes" id="UP000095601">
    <property type="component" value="Unassembled WGS sequence"/>
</dbReference>
<evidence type="ECO:0000313" key="3">
    <source>
        <dbReference type="EMBL" id="OEL12183.1"/>
    </source>
</evidence>
<feature type="region of interest" description="Disordered" evidence="1">
    <location>
        <begin position="39"/>
        <end position="58"/>
    </location>
</feature>
<keyword evidence="2" id="KW-1133">Transmembrane helix</keyword>
<dbReference type="RefSeq" id="WP_185097657.1">
    <property type="nucleotide sequence ID" value="NZ_CP034157.1"/>
</dbReference>
<dbReference type="EMBL" id="MKGI01000011">
    <property type="protein sequence ID" value="OEL12183.1"/>
    <property type="molecule type" value="Genomic_DNA"/>
</dbReference>
<keyword evidence="4" id="KW-1185">Reference proteome</keyword>
<dbReference type="AlphaFoldDB" id="A0A1E5UH16"/>
<organism evidence="3 4">
    <name type="scientific">Cloacibacterium normanense</name>
    <dbReference type="NCBI Taxonomy" id="237258"/>
    <lineage>
        <taxon>Bacteria</taxon>
        <taxon>Pseudomonadati</taxon>
        <taxon>Bacteroidota</taxon>
        <taxon>Flavobacteriia</taxon>
        <taxon>Flavobacteriales</taxon>
        <taxon>Weeksellaceae</taxon>
    </lineage>
</organism>
<comment type="caution">
    <text evidence="3">The sequence shown here is derived from an EMBL/GenBank/DDBJ whole genome shotgun (WGS) entry which is preliminary data.</text>
</comment>